<accession>A0ABV0L6K3</accession>
<evidence type="ECO:0000259" key="1">
    <source>
        <dbReference type="Pfam" id="PF15567"/>
    </source>
</evidence>
<protein>
    <submittedName>
        <fullName evidence="2">YrhB domain-containing protein</fullName>
    </submittedName>
</protein>
<feature type="domain" description="Immunity protein 35" evidence="1">
    <location>
        <begin position="6"/>
        <end position="77"/>
    </location>
</feature>
<evidence type="ECO:0000313" key="3">
    <source>
        <dbReference type="Proteomes" id="UP001440984"/>
    </source>
</evidence>
<name>A0ABV0L6K3_9PSEU</name>
<dbReference type="EMBL" id="JBDZYD010000001">
    <property type="protein sequence ID" value="MEQ0557941.1"/>
    <property type="molecule type" value="Genomic_DNA"/>
</dbReference>
<dbReference type="Proteomes" id="UP001440984">
    <property type="component" value="Unassembled WGS sequence"/>
</dbReference>
<dbReference type="InterPro" id="IPR029082">
    <property type="entry name" value="Imm35"/>
</dbReference>
<organism evidence="2 3">
    <name type="scientific">Amycolatopsis melonis</name>
    <dbReference type="NCBI Taxonomy" id="3156488"/>
    <lineage>
        <taxon>Bacteria</taxon>
        <taxon>Bacillati</taxon>
        <taxon>Actinomycetota</taxon>
        <taxon>Actinomycetes</taxon>
        <taxon>Pseudonocardiales</taxon>
        <taxon>Pseudonocardiaceae</taxon>
        <taxon>Amycolatopsis</taxon>
    </lineage>
</organism>
<proteinExistence type="predicted"/>
<sequence>MVSKARAIRIVERHLAEWPARGGPAMVITDVAPHRLGWVIHAQSERYARTREMTDMVVGHGPFLVDGVDGSLHMVHATVDLESAEWIEDYLEQVRGIERADPLRSRIAELVDAGRRLDALRFVRASAADLGVQGAKEYVEAVAAGVPVPEHVRSRPPVRRRVWWRLSGPNPLIGGPLPHEPRGNAGA</sequence>
<comment type="caution">
    <text evidence="2">The sequence shown here is derived from an EMBL/GenBank/DDBJ whole genome shotgun (WGS) entry which is preliminary data.</text>
</comment>
<reference evidence="2 3" key="1">
    <citation type="submission" date="2024-05" db="EMBL/GenBank/DDBJ databases">
        <authorList>
            <person name="Zhao H."/>
            <person name="Xu Y."/>
            <person name="Lin S."/>
            <person name="Spain J.C."/>
            <person name="Zhou N.-Y."/>
        </authorList>
    </citation>
    <scope>NUCLEOTIDE SEQUENCE [LARGE SCALE GENOMIC DNA]</scope>
    <source>
        <strain evidence="2 3">NEAU-NG30</strain>
    </source>
</reference>
<dbReference type="RefSeq" id="WP_348947271.1">
    <property type="nucleotide sequence ID" value="NZ_JBDZYD010000001.1"/>
</dbReference>
<gene>
    <name evidence="2" type="ORF">ABJI51_02575</name>
</gene>
<keyword evidence="3" id="KW-1185">Reference proteome</keyword>
<evidence type="ECO:0000313" key="2">
    <source>
        <dbReference type="EMBL" id="MEQ0557941.1"/>
    </source>
</evidence>
<dbReference type="Pfam" id="PF15567">
    <property type="entry name" value="Imm35"/>
    <property type="match status" value="1"/>
</dbReference>